<accession>A0AAD9WLE0</accession>
<evidence type="ECO:0000256" key="1">
    <source>
        <dbReference type="SAM" id="MobiDB-lite"/>
    </source>
</evidence>
<organism evidence="2 3">
    <name type="scientific">Dipteronia dyeriana</name>
    <dbReference type="NCBI Taxonomy" id="168575"/>
    <lineage>
        <taxon>Eukaryota</taxon>
        <taxon>Viridiplantae</taxon>
        <taxon>Streptophyta</taxon>
        <taxon>Embryophyta</taxon>
        <taxon>Tracheophyta</taxon>
        <taxon>Spermatophyta</taxon>
        <taxon>Magnoliopsida</taxon>
        <taxon>eudicotyledons</taxon>
        <taxon>Gunneridae</taxon>
        <taxon>Pentapetalae</taxon>
        <taxon>rosids</taxon>
        <taxon>malvids</taxon>
        <taxon>Sapindales</taxon>
        <taxon>Sapindaceae</taxon>
        <taxon>Hippocastanoideae</taxon>
        <taxon>Acereae</taxon>
        <taxon>Dipteronia</taxon>
    </lineage>
</organism>
<comment type="caution">
    <text evidence="2">The sequence shown here is derived from an EMBL/GenBank/DDBJ whole genome shotgun (WGS) entry which is preliminary data.</text>
</comment>
<evidence type="ECO:0000313" key="2">
    <source>
        <dbReference type="EMBL" id="KAK2635431.1"/>
    </source>
</evidence>
<keyword evidence="3" id="KW-1185">Reference proteome</keyword>
<dbReference type="Proteomes" id="UP001280121">
    <property type="component" value="Unassembled WGS sequence"/>
</dbReference>
<protein>
    <submittedName>
        <fullName evidence="2">Uncharacterized protein</fullName>
    </submittedName>
</protein>
<evidence type="ECO:0000313" key="3">
    <source>
        <dbReference type="Proteomes" id="UP001280121"/>
    </source>
</evidence>
<feature type="compositionally biased region" description="Acidic residues" evidence="1">
    <location>
        <begin position="133"/>
        <end position="151"/>
    </location>
</feature>
<reference evidence="2" key="1">
    <citation type="journal article" date="2023" name="Plant J.">
        <title>Genome sequences and population genomics provide insights into the demographic history, inbreeding, and mutation load of two 'living fossil' tree species of Dipteronia.</title>
        <authorList>
            <person name="Feng Y."/>
            <person name="Comes H.P."/>
            <person name="Chen J."/>
            <person name="Zhu S."/>
            <person name="Lu R."/>
            <person name="Zhang X."/>
            <person name="Li P."/>
            <person name="Qiu J."/>
            <person name="Olsen K.M."/>
            <person name="Qiu Y."/>
        </authorList>
    </citation>
    <scope>NUCLEOTIDE SEQUENCE</scope>
    <source>
        <strain evidence="2">KIB01</strain>
    </source>
</reference>
<feature type="region of interest" description="Disordered" evidence="1">
    <location>
        <begin position="133"/>
        <end position="163"/>
    </location>
</feature>
<name>A0AAD9WLE0_9ROSI</name>
<sequence length="163" mass="18625">MDVFKIIVLFCNEKVELGECDADHISLITLFHALTEKISGTDDVPFEDLWVWAQLPWSGERLKVKTDRELVSVFMMFENRSLDIIVFEVETGCYIPTHPEVSSNAQPEPEPKMLDIEGGYQAIGWCDFEDETFNYEGDSEKDDDLDDEDGEGKDKQNNGGHIR</sequence>
<gene>
    <name evidence="2" type="ORF">Ddye_030223</name>
</gene>
<proteinExistence type="predicted"/>
<dbReference type="AlphaFoldDB" id="A0AAD9WLE0"/>
<dbReference type="EMBL" id="JANJYI010000009">
    <property type="protein sequence ID" value="KAK2635431.1"/>
    <property type="molecule type" value="Genomic_DNA"/>
</dbReference>